<keyword evidence="2" id="KW-1185">Reference proteome</keyword>
<name>A0ABU6B460_9NOCA</name>
<organism evidence="1 2">
    <name type="scientific">Nocardia implantans</name>
    <dbReference type="NCBI Taxonomy" id="3108168"/>
    <lineage>
        <taxon>Bacteria</taxon>
        <taxon>Bacillati</taxon>
        <taxon>Actinomycetota</taxon>
        <taxon>Actinomycetes</taxon>
        <taxon>Mycobacteriales</taxon>
        <taxon>Nocardiaceae</taxon>
        <taxon>Nocardia</taxon>
    </lineage>
</organism>
<evidence type="ECO:0008006" key="3">
    <source>
        <dbReference type="Google" id="ProtNLM"/>
    </source>
</evidence>
<evidence type="ECO:0000313" key="2">
    <source>
        <dbReference type="Proteomes" id="UP001348098"/>
    </source>
</evidence>
<comment type="caution">
    <text evidence="1">The sequence shown here is derived from an EMBL/GenBank/DDBJ whole genome shotgun (WGS) entry which is preliminary data.</text>
</comment>
<protein>
    <recommendedName>
        <fullName evidence="3">Transposase</fullName>
    </recommendedName>
</protein>
<proteinExistence type="predicted"/>
<accession>A0ABU6B460</accession>
<evidence type="ECO:0000313" key="1">
    <source>
        <dbReference type="EMBL" id="MEB3514560.1"/>
    </source>
</evidence>
<dbReference type="Proteomes" id="UP001348098">
    <property type="component" value="Unassembled WGS sequence"/>
</dbReference>
<sequence>MAEPLLPKFEPRPHADKAYDTAELRQWVRDRGIAVRIARDGIDSSQRLGRHR</sequence>
<gene>
    <name evidence="1" type="ORF">U3653_31445</name>
</gene>
<reference evidence="1 2" key="1">
    <citation type="submission" date="2023-12" db="EMBL/GenBank/DDBJ databases">
        <title>novel species in genus Nocarida.</title>
        <authorList>
            <person name="Li Z."/>
        </authorList>
    </citation>
    <scope>NUCLEOTIDE SEQUENCE [LARGE SCALE GENOMIC DNA]</scope>
    <source>
        <strain evidence="1 2">CDC186</strain>
    </source>
</reference>
<dbReference type="RefSeq" id="WP_323124017.1">
    <property type="nucleotide sequence ID" value="NZ_JAYESH010000002.1"/>
</dbReference>
<dbReference type="EMBL" id="JAYKYQ010000019">
    <property type="protein sequence ID" value="MEB3514560.1"/>
    <property type="molecule type" value="Genomic_DNA"/>
</dbReference>